<evidence type="ECO:0000256" key="1">
    <source>
        <dbReference type="SAM" id="Phobius"/>
    </source>
</evidence>
<gene>
    <name evidence="3" type="ordered locus">XC_0090</name>
</gene>
<evidence type="ECO:0000313" key="3">
    <source>
        <dbReference type="EMBL" id="AAY47182.1"/>
    </source>
</evidence>
<keyword evidence="1" id="KW-0812">Transmembrane</keyword>
<evidence type="ECO:0000259" key="2">
    <source>
        <dbReference type="Pfam" id="PF07584"/>
    </source>
</evidence>
<dbReference type="PANTHER" id="PTHR37464:SF1">
    <property type="entry name" value="BLL2463 PROTEIN"/>
    <property type="match status" value="1"/>
</dbReference>
<dbReference type="InterPro" id="IPR024163">
    <property type="entry name" value="Aerotolerance_reg_N"/>
</dbReference>
<proteinExistence type="predicted"/>
<reference evidence="3 4" key="1">
    <citation type="journal article" date="2005" name="Genome Res.">
        <title>Comparative and functional genomic analyses of the pathogenicity of phytopathogen Xanthomonas campestris pv. campestris.</title>
        <authorList>
            <person name="Qian W."/>
            <person name="Jia Y."/>
            <person name="Ren S.X."/>
            <person name="He Y.Q."/>
            <person name="Feng J.X."/>
            <person name="Lu L.F."/>
            <person name="Sun Q."/>
            <person name="Ying G."/>
            <person name="Tang D.J."/>
            <person name="Tang H."/>
            <person name="Wu W."/>
            <person name="Hao P."/>
            <person name="Wang L."/>
            <person name="Jiang B.L."/>
            <person name="Zeng S."/>
            <person name="Gu W.Y."/>
            <person name="Lu G."/>
            <person name="Rong L."/>
            <person name="Tian Y."/>
            <person name="Yao Z."/>
            <person name="Fu G."/>
            <person name="Chen B."/>
            <person name="Fang R."/>
            <person name="Qiang B."/>
            <person name="Chen Z."/>
            <person name="Zhao G.P."/>
            <person name="Tang J.L."/>
            <person name="He C."/>
        </authorList>
    </citation>
    <scope>NUCLEOTIDE SEQUENCE [LARGE SCALE GENOMIC DNA]</scope>
    <source>
        <strain evidence="3 4">8004</strain>
    </source>
</reference>
<dbReference type="InterPro" id="IPR011933">
    <property type="entry name" value="Double_TM_dom"/>
</dbReference>
<dbReference type="PANTHER" id="PTHR37464">
    <property type="entry name" value="BLL2463 PROTEIN"/>
    <property type="match status" value="1"/>
</dbReference>
<organism evidence="3 4">
    <name type="scientific">Xanthomonas campestris pv. campestris (strain 8004)</name>
    <dbReference type="NCBI Taxonomy" id="314565"/>
    <lineage>
        <taxon>Bacteria</taxon>
        <taxon>Pseudomonadati</taxon>
        <taxon>Pseudomonadota</taxon>
        <taxon>Gammaproteobacteria</taxon>
        <taxon>Lysobacterales</taxon>
        <taxon>Lysobacteraceae</taxon>
        <taxon>Xanthomonas</taxon>
    </lineage>
</organism>
<dbReference type="AlphaFoldDB" id="A0A0H2X3V6"/>
<evidence type="ECO:0000313" key="4">
    <source>
        <dbReference type="Proteomes" id="UP000000420"/>
    </source>
</evidence>
<dbReference type="KEGG" id="xcb:XC_0090"/>
<dbReference type="RefSeq" id="WP_011035347.1">
    <property type="nucleotide sequence ID" value="NC_007086.1"/>
</dbReference>
<keyword evidence="1" id="KW-1133">Transmembrane helix</keyword>
<dbReference type="EMBL" id="CP000050">
    <property type="protein sequence ID" value="AAY47182.1"/>
    <property type="molecule type" value="Genomic_DNA"/>
</dbReference>
<feature type="transmembrane region" description="Helical" evidence="1">
    <location>
        <begin position="365"/>
        <end position="384"/>
    </location>
</feature>
<feature type="domain" description="Aerotolerance regulator N-terminal" evidence="2">
    <location>
        <begin position="2"/>
        <end position="76"/>
    </location>
</feature>
<dbReference type="Pfam" id="PF07584">
    <property type="entry name" value="BatA"/>
    <property type="match status" value="1"/>
</dbReference>
<protein>
    <recommendedName>
        <fullName evidence="2">Aerotolerance regulator N-terminal domain-containing protein</fullName>
    </recommendedName>
</protein>
<name>A0A0H2X3V6_XANC8</name>
<feature type="transmembrane region" description="Helical" evidence="1">
    <location>
        <begin position="56"/>
        <end position="78"/>
    </location>
</feature>
<dbReference type="NCBIfam" id="TIGR02226">
    <property type="entry name" value="two_anch"/>
    <property type="match status" value="1"/>
</dbReference>
<dbReference type="HOGENOM" id="CLU_713533_0_0_6"/>
<dbReference type="Proteomes" id="UP000000420">
    <property type="component" value="Chromosome"/>
</dbReference>
<accession>A0A0H2X3V6</accession>
<keyword evidence="1" id="KW-0472">Membrane</keyword>
<sequence>MMLLLFPAGLAALAALVLPLLIHLARRSEHRPTDFAALRWLRALPRPRHRVRFDEWPLLLVRLVLLAALAVLLAEPALRDHDDARPRIAVSPGVDLATVRLRARAADAQWVWLAPGFPPIDAQTPAPAVRAGSTATATSLLRELDASLPAASTLGVIVPAQWGRLDAQRLQLGRHVEWQVAPGRSPVPADTPPAPLRLQVIADAAAAPALRYLRAVHAAWATPGALPVSTPETAVPSRWAPGTLVVWLPQRAPPASVIAWAAAGGQLLLAAGTPLPSSLSAPLQPLLRDAQGARVLDAAALGRGQVLRWAAPLQPQPLPVLLDADFPTRLQEALQPRPTPQRAVAQAVRPLRGPAIRLSIDPQPLAPWLIGLVLLLFGIERWLATGPRRGRAA</sequence>